<evidence type="ECO:0000256" key="8">
    <source>
        <dbReference type="ARBA" id="ARBA00022519"/>
    </source>
</evidence>
<dbReference type="Pfam" id="PF00690">
    <property type="entry name" value="Cation_ATPase_N"/>
    <property type="match status" value="1"/>
</dbReference>
<dbReference type="GO" id="GO:1990573">
    <property type="term" value="P:potassium ion import across plasma membrane"/>
    <property type="evidence" value="ECO:0007669"/>
    <property type="project" value="TreeGrafter"/>
</dbReference>
<dbReference type="GO" id="GO:0005391">
    <property type="term" value="F:P-type sodium:potassium-exchanging transporter activity"/>
    <property type="evidence" value="ECO:0007669"/>
    <property type="project" value="TreeGrafter"/>
</dbReference>
<comment type="similarity">
    <text evidence="3">Belongs to the cation transport ATPase (P-type) (TC 3.A.3) family. Type IIA subfamily.</text>
</comment>
<dbReference type="Gene3D" id="3.40.1110.10">
    <property type="entry name" value="Calcium-transporting ATPase, cytoplasmic domain N"/>
    <property type="match status" value="1"/>
</dbReference>
<dbReference type="NCBIfam" id="TIGR01524">
    <property type="entry name" value="ATPase-IIIB_Mg"/>
    <property type="match status" value="1"/>
</dbReference>
<keyword evidence="14" id="KW-1278">Translocase</keyword>
<dbReference type="InterPro" id="IPR023299">
    <property type="entry name" value="ATPase_P-typ_cyto_dom_N"/>
</dbReference>
<evidence type="ECO:0000256" key="6">
    <source>
        <dbReference type="ARBA" id="ARBA00013555"/>
    </source>
</evidence>
<dbReference type="OrthoDB" id="9813266at2"/>
<dbReference type="InterPro" id="IPR001757">
    <property type="entry name" value="P_typ_ATPase"/>
</dbReference>
<dbReference type="Pfam" id="PF13246">
    <property type="entry name" value="Cation_ATPase"/>
    <property type="match status" value="1"/>
</dbReference>
<dbReference type="InterPro" id="IPR059000">
    <property type="entry name" value="ATPase_P-type_domA"/>
</dbReference>
<keyword evidence="12" id="KW-0067">ATP-binding</keyword>
<feature type="transmembrane region" description="Helical" evidence="19">
    <location>
        <begin position="712"/>
        <end position="730"/>
    </location>
</feature>
<evidence type="ECO:0000256" key="2">
    <source>
        <dbReference type="ARBA" id="ARBA00004429"/>
    </source>
</evidence>
<dbReference type="STRING" id="216942.SLITO_v1c09530"/>
<dbReference type="NCBIfam" id="TIGR01494">
    <property type="entry name" value="ATPase_P-type"/>
    <property type="match status" value="2"/>
</dbReference>
<evidence type="ECO:0000256" key="19">
    <source>
        <dbReference type="SAM" id="Phobius"/>
    </source>
</evidence>
<dbReference type="GO" id="GO:0036376">
    <property type="term" value="P:sodium ion export across plasma membrane"/>
    <property type="evidence" value="ECO:0007669"/>
    <property type="project" value="TreeGrafter"/>
</dbReference>
<comment type="subcellular location">
    <subcellularLocation>
        <location evidence="2">Cell inner membrane</location>
        <topology evidence="2">Multi-pass membrane protein</topology>
    </subcellularLocation>
</comment>
<reference evidence="21 22" key="1">
    <citation type="journal article" date="2015" name="Genome Announc.">
        <title>Complete Genome Sequence of Spiroplasma litorale TN-1T (DSM 21781), a Bacterium Isolated from a Green-Eyed Horsefly (Tabanus nigrovittatus).</title>
        <authorList>
            <person name="Lo W.S."/>
            <person name="Lai Y.C."/>
            <person name="Lien Y.W."/>
            <person name="Wang T.H."/>
            <person name="Kuo C.H."/>
        </authorList>
    </citation>
    <scope>NUCLEOTIDE SEQUENCE [LARGE SCALE GENOMIC DNA]</scope>
    <source>
        <strain evidence="21 22">TN-1</strain>
    </source>
</reference>
<keyword evidence="8" id="KW-0997">Cell inner membrane</keyword>
<dbReference type="InterPro" id="IPR008250">
    <property type="entry name" value="ATPase_P-typ_transduc_dom_A_sf"/>
</dbReference>
<dbReference type="SUPFAM" id="SSF81653">
    <property type="entry name" value="Calcium ATPase, transduction domain A"/>
    <property type="match status" value="1"/>
</dbReference>
<evidence type="ECO:0000256" key="12">
    <source>
        <dbReference type="ARBA" id="ARBA00022840"/>
    </source>
</evidence>
<dbReference type="PANTHER" id="PTHR43294:SF21">
    <property type="entry name" value="CATION TRANSPORTING ATPASE"/>
    <property type="match status" value="1"/>
</dbReference>
<dbReference type="InterPro" id="IPR036412">
    <property type="entry name" value="HAD-like_sf"/>
</dbReference>
<dbReference type="GO" id="GO:0030007">
    <property type="term" value="P:intracellular potassium ion homeostasis"/>
    <property type="evidence" value="ECO:0007669"/>
    <property type="project" value="TreeGrafter"/>
</dbReference>
<dbReference type="PROSITE" id="PS00154">
    <property type="entry name" value="ATPASE_E1_E2"/>
    <property type="match status" value="1"/>
</dbReference>
<dbReference type="InterPro" id="IPR023214">
    <property type="entry name" value="HAD_sf"/>
</dbReference>
<gene>
    <name evidence="21" type="primary">mgtA</name>
    <name evidence="21" type="ORF">SLITO_v1c09530</name>
</gene>
<keyword evidence="7" id="KW-1003">Cell membrane</keyword>
<dbReference type="GO" id="GO:0015444">
    <property type="term" value="F:P-type magnesium transporter activity"/>
    <property type="evidence" value="ECO:0007669"/>
    <property type="project" value="UniProtKB-EC"/>
</dbReference>
<dbReference type="GO" id="GO:0016887">
    <property type="term" value="F:ATP hydrolysis activity"/>
    <property type="evidence" value="ECO:0007669"/>
    <property type="project" value="InterPro"/>
</dbReference>
<feature type="domain" description="Cation-transporting P-type ATPase N-terminal" evidence="20">
    <location>
        <begin position="16"/>
        <end position="88"/>
    </location>
</feature>
<dbReference type="EMBL" id="CP012357">
    <property type="protein sequence ID" value="AKX34564.1"/>
    <property type="molecule type" value="Genomic_DNA"/>
</dbReference>
<dbReference type="Gene3D" id="2.70.150.10">
    <property type="entry name" value="Calcium-transporting ATPase, cytoplasmic transduction domain A"/>
    <property type="match status" value="1"/>
</dbReference>
<evidence type="ECO:0000256" key="4">
    <source>
        <dbReference type="ARBA" id="ARBA00008746"/>
    </source>
</evidence>
<evidence type="ECO:0000259" key="20">
    <source>
        <dbReference type="SMART" id="SM00831"/>
    </source>
</evidence>
<dbReference type="InterPro" id="IPR006415">
    <property type="entry name" value="P-type_ATPase_IIIB"/>
</dbReference>
<keyword evidence="16 19" id="KW-0472">Membrane</keyword>
<evidence type="ECO:0000256" key="11">
    <source>
        <dbReference type="ARBA" id="ARBA00022741"/>
    </source>
</evidence>
<feature type="transmembrane region" description="Helical" evidence="19">
    <location>
        <begin position="60"/>
        <end position="85"/>
    </location>
</feature>
<proteinExistence type="inferred from homology"/>
<comment type="similarity">
    <text evidence="4">Belongs to the cation transport ATPase (P-type) (TC 3.A.3) family. Type IIIB subfamily.</text>
</comment>
<dbReference type="GO" id="GO:0005524">
    <property type="term" value="F:ATP binding"/>
    <property type="evidence" value="ECO:0007669"/>
    <property type="project" value="UniProtKB-KW"/>
</dbReference>
<keyword evidence="15 19" id="KW-1133">Transmembrane helix</keyword>
<feature type="transmembrane region" description="Helical" evidence="19">
    <location>
        <begin position="867"/>
        <end position="889"/>
    </location>
</feature>
<dbReference type="GO" id="GO:1902600">
    <property type="term" value="P:proton transmembrane transport"/>
    <property type="evidence" value="ECO:0007669"/>
    <property type="project" value="TreeGrafter"/>
</dbReference>
<evidence type="ECO:0000256" key="3">
    <source>
        <dbReference type="ARBA" id="ARBA00005675"/>
    </source>
</evidence>
<evidence type="ECO:0000256" key="16">
    <source>
        <dbReference type="ARBA" id="ARBA00023136"/>
    </source>
</evidence>
<dbReference type="SFLD" id="SFLDF00027">
    <property type="entry name" value="p-type_atpase"/>
    <property type="match status" value="1"/>
</dbReference>
<dbReference type="EC" id="7.2.2.14" evidence="5"/>
<keyword evidence="13" id="KW-0460">Magnesium</keyword>
<dbReference type="RefSeq" id="WP_075058648.1">
    <property type="nucleotide sequence ID" value="NZ_CP012357.1"/>
</dbReference>
<feature type="transmembrane region" description="Helical" evidence="19">
    <location>
        <begin position="309"/>
        <end position="333"/>
    </location>
</feature>
<accession>A0A0K1W2K5</accession>
<evidence type="ECO:0000313" key="22">
    <source>
        <dbReference type="Proteomes" id="UP000067476"/>
    </source>
</evidence>
<dbReference type="SFLD" id="SFLDG00002">
    <property type="entry name" value="C1.7:_P-type_atpase_like"/>
    <property type="match status" value="1"/>
</dbReference>
<feature type="transmembrane region" description="Helical" evidence="19">
    <location>
        <begin position="750"/>
        <end position="775"/>
    </location>
</feature>
<keyword evidence="10 19" id="KW-0812">Transmembrane</keyword>
<evidence type="ECO:0000256" key="17">
    <source>
        <dbReference type="ARBA" id="ARBA00029806"/>
    </source>
</evidence>
<evidence type="ECO:0000256" key="5">
    <source>
        <dbReference type="ARBA" id="ARBA00012786"/>
    </source>
</evidence>
<keyword evidence="22" id="KW-1185">Reference proteome</keyword>
<dbReference type="PRINTS" id="PR01836">
    <property type="entry name" value="MGATPASE"/>
</dbReference>
<evidence type="ECO:0000256" key="15">
    <source>
        <dbReference type="ARBA" id="ARBA00022989"/>
    </source>
</evidence>
<name>A0A0K1W2K5_9MOLU</name>
<comment type="catalytic activity">
    <reaction evidence="18">
        <text>Mg(2+)(out) + ATP + H2O = Mg(2+)(in) + ADP + phosphate + H(+)</text>
        <dbReference type="Rhea" id="RHEA:10260"/>
        <dbReference type="ChEBI" id="CHEBI:15377"/>
        <dbReference type="ChEBI" id="CHEBI:15378"/>
        <dbReference type="ChEBI" id="CHEBI:18420"/>
        <dbReference type="ChEBI" id="CHEBI:30616"/>
        <dbReference type="ChEBI" id="CHEBI:43474"/>
        <dbReference type="ChEBI" id="CHEBI:456216"/>
        <dbReference type="EC" id="7.2.2.14"/>
    </reaction>
</comment>
<dbReference type="InterPro" id="IPR006068">
    <property type="entry name" value="ATPase_P-typ_cation-transptr_C"/>
</dbReference>
<dbReference type="SFLD" id="SFLDS00003">
    <property type="entry name" value="Haloacid_Dehalogenase"/>
    <property type="match status" value="1"/>
</dbReference>
<evidence type="ECO:0000256" key="1">
    <source>
        <dbReference type="ARBA" id="ARBA00003954"/>
    </source>
</evidence>
<dbReference type="GO" id="GO:0006883">
    <property type="term" value="P:intracellular sodium ion homeostasis"/>
    <property type="evidence" value="ECO:0007669"/>
    <property type="project" value="TreeGrafter"/>
</dbReference>
<comment type="function">
    <text evidence="1">Mediates magnesium influx to the cytosol.</text>
</comment>
<evidence type="ECO:0000256" key="10">
    <source>
        <dbReference type="ARBA" id="ARBA00022692"/>
    </source>
</evidence>
<protein>
    <recommendedName>
        <fullName evidence="6">Magnesium-transporting ATPase, P-type 1</fullName>
        <ecNumber evidence="5">7.2.2.14</ecNumber>
    </recommendedName>
    <alternativeName>
        <fullName evidence="17">Mg(2+) transport ATPase, P-type 1</fullName>
    </alternativeName>
</protein>
<evidence type="ECO:0000256" key="13">
    <source>
        <dbReference type="ARBA" id="ARBA00022842"/>
    </source>
</evidence>
<dbReference type="Pfam" id="PF00689">
    <property type="entry name" value="Cation_ATPase_C"/>
    <property type="match status" value="1"/>
</dbReference>
<feature type="transmembrane region" description="Helical" evidence="19">
    <location>
        <begin position="682"/>
        <end position="706"/>
    </location>
</feature>
<organism evidence="21 22">
    <name type="scientific">Spiroplasma litorale</name>
    <dbReference type="NCBI Taxonomy" id="216942"/>
    <lineage>
        <taxon>Bacteria</taxon>
        <taxon>Bacillati</taxon>
        <taxon>Mycoplasmatota</taxon>
        <taxon>Mollicutes</taxon>
        <taxon>Entomoplasmatales</taxon>
        <taxon>Spiroplasmataceae</taxon>
        <taxon>Spiroplasma</taxon>
    </lineage>
</organism>
<feature type="transmembrane region" description="Helical" evidence="19">
    <location>
        <begin position="802"/>
        <end position="819"/>
    </location>
</feature>
<dbReference type="KEGG" id="sll:SLITO_v1c09530"/>
<dbReference type="Proteomes" id="UP000067476">
    <property type="component" value="Chromosome"/>
</dbReference>
<dbReference type="InterPro" id="IPR004014">
    <property type="entry name" value="ATPase_P-typ_cation-transptr_N"/>
</dbReference>
<evidence type="ECO:0000256" key="18">
    <source>
        <dbReference type="ARBA" id="ARBA00047295"/>
    </source>
</evidence>
<feature type="transmembrane region" description="Helical" evidence="19">
    <location>
        <begin position="276"/>
        <end position="297"/>
    </location>
</feature>
<evidence type="ECO:0000313" key="21">
    <source>
        <dbReference type="EMBL" id="AKX34564.1"/>
    </source>
</evidence>
<dbReference type="SMART" id="SM00831">
    <property type="entry name" value="Cation_ATPase_N"/>
    <property type="match status" value="1"/>
</dbReference>
<dbReference type="SUPFAM" id="SSF81665">
    <property type="entry name" value="Calcium ATPase, transmembrane domain M"/>
    <property type="match status" value="1"/>
</dbReference>
<dbReference type="GO" id="GO:0005886">
    <property type="term" value="C:plasma membrane"/>
    <property type="evidence" value="ECO:0007669"/>
    <property type="project" value="UniProtKB-SubCell"/>
</dbReference>
<dbReference type="AlphaFoldDB" id="A0A0K1W2K5"/>
<dbReference type="Gene3D" id="1.20.1110.10">
    <property type="entry name" value="Calcium-transporting ATPase, transmembrane domain"/>
    <property type="match status" value="1"/>
</dbReference>
<dbReference type="PATRIC" id="fig|216942.3.peg.969"/>
<dbReference type="PANTHER" id="PTHR43294">
    <property type="entry name" value="SODIUM/POTASSIUM-TRANSPORTING ATPASE SUBUNIT ALPHA"/>
    <property type="match status" value="1"/>
</dbReference>
<feature type="transmembrane region" description="Helical" evidence="19">
    <location>
        <begin position="831"/>
        <end position="852"/>
    </location>
</feature>
<keyword evidence="9" id="KW-0597">Phosphoprotein</keyword>
<sequence length="897" mass="101151">MKKKNIKPKKHSALSNYVNLNHNELLKQINTEQFGLSEEQVLDHRTKYGSNKLKEKRLNIFLTFIKSFLSPFNIILIIIDSFSFYSYASEDGDQFDLIGALLVLFMIILSGTIYFVQEIRSHLVIKKMLNESRQQSKIIRGIDFNFKTIDNANSIKLIKEAEQIENDEIVYGDLVYFSNGDLVPADVRIVWSNNLYLNQSSLTGESFPVQKKDKHTLDKSDYLEYENICYTGTEVVSGSGLGVVIATGENTYFSLIDQKVKEKRPKSSFEKGIKRVIFFLIGFMLAVTPIVFAVYGLRPGEADNKWFNATLFAIAVAVGLTPEMLPIIVTSNLSRGYSKIKKNNVVVKNLNAVQNIGAIDILCTDKTGTITSGEITLDRTLTFTNQKSEETIDKILYMNSYFQSGFQNPIDQAVLLSKKIKKPVLDGYQKEWEVPFDFKRKILSVILTKDDQKEIFTKGAVEEILKVCNRISINGKIEKLSKDHKDTIIAKSHELNMEGYRVIGIAHNVLEDEDIEDDLVFYGYATFHDEPKKTSKEIIKKLEIKGITTKVLTGDSEIITRSICKTVDFKITKLYTGKQIEEMDEDKLNKAVREGNVFVKLSPIHKTIIIETLRKQGHVVGFMGDGINDAPVLRESDIAISFADASNIAQEAADMILMGESLMAIDSAVTEGRYSLANILKYIKVTIASNFGNVLSVLVALFLTTVEPMQPLHLLLQNLLYDIVMFAFIFDKVDEKFLAKPKPFTTKNMVWFAVINGPVSSIFDISTFLVLLYGFTSKVGVPPGIHVNSDALPENAKEMFNASWFLVGLMTQTAVMQMYRTEKIPFIQSRASWQVNVSTVFVCIMAVLVPYTPINSTVKMATPPLEFLPIGIGFVLSYIMLAQCVKLGYIKLFKEWL</sequence>
<evidence type="ECO:0000256" key="9">
    <source>
        <dbReference type="ARBA" id="ARBA00022553"/>
    </source>
</evidence>
<evidence type="ECO:0000256" key="7">
    <source>
        <dbReference type="ARBA" id="ARBA00022475"/>
    </source>
</evidence>
<dbReference type="SUPFAM" id="SSF56784">
    <property type="entry name" value="HAD-like"/>
    <property type="match status" value="1"/>
</dbReference>
<dbReference type="InterPro" id="IPR023298">
    <property type="entry name" value="ATPase_P-typ_TM_dom_sf"/>
</dbReference>
<dbReference type="InterPro" id="IPR050510">
    <property type="entry name" value="Cation_transp_ATPase_P-type"/>
</dbReference>
<evidence type="ECO:0000256" key="14">
    <source>
        <dbReference type="ARBA" id="ARBA00022967"/>
    </source>
</evidence>
<keyword evidence="11" id="KW-0547">Nucleotide-binding</keyword>
<dbReference type="InterPro" id="IPR044492">
    <property type="entry name" value="P_typ_ATPase_HD_dom"/>
</dbReference>
<dbReference type="InterPro" id="IPR018303">
    <property type="entry name" value="ATPase_P-typ_P_site"/>
</dbReference>
<feature type="transmembrane region" description="Helical" evidence="19">
    <location>
        <begin position="97"/>
        <end position="116"/>
    </location>
</feature>
<dbReference type="Pfam" id="PF00122">
    <property type="entry name" value="E1-E2_ATPase"/>
    <property type="match status" value="1"/>
</dbReference>
<dbReference type="Gene3D" id="3.40.50.1000">
    <property type="entry name" value="HAD superfamily/HAD-like"/>
    <property type="match status" value="1"/>
</dbReference>